<protein>
    <submittedName>
        <fullName evidence="10">Lycopene cyclase</fullName>
    </submittedName>
</protein>
<comment type="pathway">
    <text evidence="2">Carotenoid biosynthesis.</text>
</comment>
<evidence type="ECO:0000256" key="8">
    <source>
        <dbReference type="SAM" id="Phobius"/>
    </source>
</evidence>
<dbReference type="InterPro" id="IPR017825">
    <property type="entry name" value="Lycopene_cyclase_dom"/>
</dbReference>
<dbReference type="EMBL" id="LIAX01000179">
    <property type="protein sequence ID" value="KRO32191.1"/>
    <property type="molecule type" value="Genomic_DNA"/>
</dbReference>
<keyword evidence="6 8" id="KW-0472">Membrane</keyword>
<dbReference type="AlphaFoldDB" id="A0A0R2P287"/>
<proteinExistence type="predicted"/>
<dbReference type="GO" id="GO:0016020">
    <property type="term" value="C:membrane"/>
    <property type="evidence" value="ECO:0007669"/>
    <property type="project" value="UniProtKB-SubCell"/>
</dbReference>
<feature type="transmembrane region" description="Helical" evidence="8">
    <location>
        <begin position="6"/>
        <end position="21"/>
    </location>
</feature>
<keyword evidence="4" id="KW-0125">Carotenoid biosynthesis</keyword>
<evidence type="ECO:0000256" key="7">
    <source>
        <dbReference type="ARBA" id="ARBA00023235"/>
    </source>
</evidence>
<name>A0A0R2P287_9ACTN</name>
<gene>
    <name evidence="10" type="ORF">ABR65_00935</name>
</gene>
<reference evidence="10 11" key="1">
    <citation type="submission" date="2015-10" db="EMBL/GenBank/DDBJ databases">
        <title>Metagenome-Assembled Genomes uncover a global brackish microbiome.</title>
        <authorList>
            <person name="Hugerth L.W."/>
            <person name="Larsson J."/>
            <person name="Alneberg J."/>
            <person name="Lindh M.V."/>
            <person name="Legrand C."/>
            <person name="Pinhassi J."/>
            <person name="Andersson A.F."/>
        </authorList>
    </citation>
    <scope>NUCLEOTIDE SEQUENCE [LARGE SCALE GENOMIC DNA]</scope>
    <source>
        <strain evidence="10">BACL2 MAG-121220-bin52</strain>
    </source>
</reference>
<evidence type="ECO:0000256" key="4">
    <source>
        <dbReference type="ARBA" id="ARBA00022746"/>
    </source>
</evidence>
<comment type="caution">
    <text evidence="10">The sequence shown here is derived from an EMBL/GenBank/DDBJ whole genome shotgun (WGS) entry which is preliminary data.</text>
</comment>
<evidence type="ECO:0000256" key="1">
    <source>
        <dbReference type="ARBA" id="ARBA00004141"/>
    </source>
</evidence>
<dbReference type="Proteomes" id="UP000054017">
    <property type="component" value="Unassembled WGS sequence"/>
</dbReference>
<evidence type="ECO:0000256" key="2">
    <source>
        <dbReference type="ARBA" id="ARBA00004829"/>
    </source>
</evidence>
<comment type="subcellular location">
    <subcellularLocation>
        <location evidence="1">Membrane</location>
        <topology evidence="1">Multi-pass membrane protein</topology>
    </subcellularLocation>
</comment>
<evidence type="ECO:0000313" key="10">
    <source>
        <dbReference type="EMBL" id="KRO32191.1"/>
    </source>
</evidence>
<evidence type="ECO:0000256" key="5">
    <source>
        <dbReference type="ARBA" id="ARBA00022989"/>
    </source>
</evidence>
<evidence type="ECO:0000256" key="6">
    <source>
        <dbReference type="ARBA" id="ARBA00023136"/>
    </source>
</evidence>
<dbReference type="GO" id="GO:0045436">
    <property type="term" value="F:lycopene beta cyclase activity"/>
    <property type="evidence" value="ECO:0007669"/>
    <property type="project" value="UniProtKB-ARBA"/>
</dbReference>
<organism evidence="10 11">
    <name type="scientific">Actinobacteria bacterium BACL2 MAG-121220-bin52</name>
    <dbReference type="NCBI Taxonomy" id="1655573"/>
    <lineage>
        <taxon>Bacteria</taxon>
        <taxon>Bacillati</taxon>
        <taxon>Actinomycetota</taxon>
        <taxon>Actinomycetes</taxon>
        <taxon>Actinomycetes incertae sedis</taxon>
        <taxon>ac1 cluster</taxon>
    </lineage>
</organism>
<keyword evidence="3 8" id="KW-0812">Transmembrane</keyword>
<evidence type="ECO:0000313" key="11">
    <source>
        <dbReference type="Proteomes" id="UP000054017"/>
    </source>
</evidence>
<dbReference type="GO" id="GO:0016872">
    <property type="term" value="F:intramolecular lyase activity"/>
    <property type="evidence" value="ECO:0007669"/>
    <property type="project" value="InterPro"/>
</dbReference>
<evidence type="ECO:0000256" key="3">
    <source>
        <dbReference type="ARBA" id="ARBA00022692"/>
    </source>
</evidence>
<accession>A0A0R2P287</accession>
<dbReference type="GO" id="GO:0016117">
    <property type="term" value="P:carotenoid biosynthetic process"/>
    <property type="evidence" value="ECO:0007669"/>
    <property type="project" value="UniProtKB-KW"/>
</dbReference>
<sequence length="101" mass="11961">MSYTQLALLSIPLVILFDFYITKSRVLLRKSFWNAYAIMLFFQIITNWWLTSREIITYNPDVIVGVRIASAPVEDLFFGFSMIVMVISQWIYWGRRGVQRN</sequence>
<feature type="domain" description="Lycopene cyclase" evidence="9">
    <location>
        <begin position="3"/>
        <end position="88"/>
    </location>
</feature>
<dbReference type="Pfam" id="PF18916">
    <property type="entry name" value="Lycopene_cyc"/>
    <property type="match status" value="1"/>
</dbReference>
<dbReference type="NCBIfam" id="TIGR03462">
    <property type="entry name" value="CarR_dom_SF"/>
    <property type="match status" value="1"/>
</dbReference>
<feature type="transmembrane region" description="Helical" evidence="8">
    <location>
        <begin position="33"/>
        <end position="50"/>
    </location>
</feature>
<evidence type="ECO:0000259" key="9">
    <source>
        <dbReference type="Pfam" id="PF18916"/>
    </source>
</evidence>
<keyword evidence="5 8" id="KW-1133">Transmembrane helix</keyword>
<keyword evidence="7" id="KW-0413">Isomerase</keyword>
<feature type="transmembrane region" description="Helical" evidence="8">
    <location>
        <begin position="76"/>
        <end position="93"/>
    </location>
</feature>